<dbReference type="Proteomes" id="UP000012040">
    <property type="component" value="Chromosome"/>
</dbReference>
<keyword evidence="2" id="KW-1185">Reference proteome</keyword>
<evidence type="ECO:0008006" key="3">
    <source>
        <dbReference type="Google" id="ProtNLM"/>
    </source>
</evidence>
<dbReference type="HOGENOM" id="CLU_926421_0_0_7"/>
<dbReference type="OrthoDB" id="9128325at2"/>
<dbReference type="AlphaFoldDB" id="M4V5Y9"/>
<name>M4V5Y9_9BACT</name>
<organism evidence="1 2">
    <name type="scientific">Pseudobdellovibrio exovorus JSS</name>
    <dbReference type="NCBI Taxonomy" id="1184267"/>
    <lineage>
        <taxon>Bacteria</taxon>
        <taxon>Pseudomonadati</taxon>
        <taxon>Bdellovibrionota</taxon>
        <taxon>Bdellovibrionia</taxon>
        <taxon>Bdellovibrionales</taxon>
        <taxon>Pseudobdellovibrionaceae</taxon>
        <taxon>Pseudobdellovibrio</taxon>
    </lineage>
</organism>
<reference evidence="1 2" key="1">
    <citation type="journal article" date="2013" name="ISME J.">
        <title>By their genes ye shall know them: genomic signatures of predatory bacteria.</title>
        <authorList>
            <person name="Pasternak Z."/>
            <person name="Pietrokovski S."/>
            <person name="Rotem O."/>
            <person name="Gophna U."/>
            <person name="Lurie-Weinberger M.N."/>
            <person name="Jurkevitch E."/>
        </authorList>
    </citation>
    <scope>NUCLEOTIDE SEQUENCE [LARGE SCALE GENOMIC DNA]</scope>
    <source>
        <strain evidence="1 2">JSS</strain>
    </source>
</reference>
<proteinExistence type="predicted"/>
<gene>
    <name evidence="1" type="ORF">A11Q_373</name>
</gene>
<dbReference type="eggNOG" id="COG3677">
    <property type="taxonomic scope" value="Bacteria"/>
</dbReference>
<sequence>MKIICPKCKNPYRTSDNSSRSIRKFGFFYRISDRKKVQRFYCKLCSLHFSVATLSFCYRQKKRQINHRVARQLVSGTSQRECARLMKINRKTVVRKFIFMAERAKLTLEKLNKKRPSIAQLEFDDLETFEHTKCKPISVTLAVESKSRWIVGYEVASMPAKGLIAKLSVKKYGKRHDGRSTARKKLFGRIQKYIASEADIKSDQNPHYVTDVQRFFPRSRHYRYKGRRGCVVGQGELKAGGSDPLFSLNHTCAMARYRISRLIRRTWNTTKKMEMLDLHFALMSLHHNLSLKETSLLRGRTATG</sequence>
<evidence type="ECO:0000313" key="1">
    <source>
        <dbReference type="EMBL" id="AGH94593.1"/>
    </source>
</evidence>
<protein>
    <recommendedName>
        <fullName evidence="3">Transposase</fullName>
    </recommendedName>
</protein>
<evidence type="ECO:0000313" key="2">
    <source>
        <dbReference type="Proteomes" id="UP000012040"/>
    </source>
</evidence>
<dbReference type="EMBL" id="CP003537">
    <property type="protein sequence ID" value="AGH94593.1"/>
    <property type="molecule type" value="Genomic_DNA"/>
</dbReference>
<accession>M4V5Y9</accession>
<dbReference type="KEGG" id="bex:A11Q_373"/>
<dbReference type="PATRIC" id="fig|1184267.3.peg.376"/>